<accession>A0AAQ3Q450</accession>
<dbReference type="GO" id="GO:0009451">
    <property type="term" value="P:RNA modification"/>
    <property type="evidence" value="ECO:0007669"/>
    <property type="project" value="InterPro"/>
</dbReference>
<dbReference type="InterPro" id="IPR011990">
    <property type="entry name" value="TPR-like_helical_dom_sf"/>
</dbReference>
<feature type="repeat" description="PPR" evidence="2">
    <location>
        <begin position="95"/>
        <end position="129"/>
    </location>
</feature>
<evidence type="ECO:0008006" key="5">
    <source>
        <dbReference type="Google" id="ProtNLM"/>
    </source>
</evidence>
<dbReference type="Gene3D" id="1.25.40.10">
    <property type="entry name" value="Tetratricopeptide repeat domain"/>
    <property type="match status" value="2"/>
</dbReference>
<evidence type="ECO:0000256" key="1">
    <source>
        <dbReference type="ARBA" id="ARBA00022737"/>
    </source>
</evidence>
<evidence type="ECO:0000256" key="2">
    <source>
        <dbReference type="PROSITE-ProRule" id="PRU00708"/>
    </source>
</evidence>
<dbReference type="Pfam" id="PF13041">
    <property type="entry name" value="PPR_2"/>
    <property type="match status" value="2"/>
</dbReference>
<dbReference type="InterPro" id="IPR046960">
    <property type="entry name" value="PPR_At4g14850-like_plant"/>
</dbReference>
<dbReference type="PANTHER" id="PTHR47926:SF432">
    <property type="entry name" value="(WILD MALAYSIAN BANANA) HYPOTHETICAL PROTEIN"/>
    <property type="match status" value="1"/>
</dbReference>
<dbReference type="EMBL" id="CP136891">
    <property type="protein sequence ID" value="WOK95905.1"/>
    <property type="molecule type" value="Genomic_DNA"/>
</dbReference>
<dbReference type="Proteomes" id="UP001327560">
    <property type="component" value="Chromosome 2"/>
</dbReference>
<dbReference type="AlphaFoldDB" id="A0AAQ3Q450"/>
<dbReference type="NCBIfam" id="TIGR00756">
    <property type="entry name" value="PPR"/>
    <property type="match status" value="2"/>
</dbReference>
<gene>
    <name evidence="3" type="ORF">Cni_G04612</name>
</gene>
<dbReference type="PANTHER" id="PTHR47926">
    <property type="entry name" value="PENTATRICOPEPTIDE REPEAT-CONTAINING PROTEIN"/>
    <property type="match status" value="1"/>
</dbReference>
<dbReference type="GO" id="GO:0003723">
    <property type="term" value="F:RNA binding"/>
    <property type="evidence" value="ECO:0007669"/>
    <property type="project" value="InterPro"/>
</dbReference>
<dbReference type="InterPro" id="IPR002885">
    <property type="entry name" value="PPR_rpt"/>
</dbReference>
<proteinExistence type="predicted"/>
<organism evidence="3 4">
    <name type="scientific">Canna indica</name>
    <name type="common">Indian-shot</name>
    <dbReference type="NCBI Taxonomy" id="4628"/>
    <lineage>
        <taxon>Eukaryota</taxon>
        <taxon>Viridiplantae</taxon>
        <taxon>Streptophyta</taxon>
        <taxon>Embryophyta</taxon>
        <taxon>Tracheophyta</taxon>
        <taxon>Spermatophyta</taxon>
        <taxon>Magnoliopsida</taxon>
        <taxon>Liliopsida</taxon>
        <taxon>Zingiberales</taxon>
        <taxon>Cannaceae</taxon>
        <taxon>Canna</taxon>
    </lineage>
</organism>
<evidence type="ECO:0000313" key="4">
    <source>
        <dbReference type="Proteomes" id="UP001327560"/>
    </source>
</evidence>
<dbReference type="Pfam" id="PF01535">
    <property type="entry name" value="PPR"/>
    <property type="match status" value="2"/>
</dbReference>
<name>A0AAQ3Q450_9LILI</name>
<protein>
    <recommendedName>
        <fullName evidence="5">Pentatricopeptide repeat-containing protein</fullName>
    </recommendedName>
</protein>
<dbReference type="FunFam" id="1.25.40.10:FF:000934">
    <property type="entry name" value="Pentatricopeptide repeat-containing protein"/>
    <property type="match status" value="1"/>
</dbReference>
<keyword evidence="1" id="KW-0677">Repeat</keyword>
<feature type="repeat" description="PPR" evidence="2">
    <location>
        <begin position="196"/>
        <end position="230"/>
    </location>
</feature>
<sequence>MLARLRYIRPFSSSSLPTSTFLAEATKPASTPLPHLLSVLGRCSTFDHLAQVHAFMLARGLAVDNLLLAHFLRTCSALGFWDHALLAFQRADRPDVYLYNTMIRCVCKTDSADLAVALFGRIQDAGLRPDTYSFPFVLKAVARLDMLELGRQVHCQVVRFGLEGDVHVSTALIVMYSNCGDVGDARKLFDRIPLRDVVLWNAMVAGYVRVGDVDTARSLFEQMPERNVVSWTTVIAGFANINRSDEAITALKVHELESALFQCIFWHTLPDPNVKPPMRKDYSRRRRSSYISSLLEEEEEYDDEMMYEGMKNGAYTYREREVKRLRLRCFDELSLIQQWLHEPTSALLLGPISAPFHAQGQHLILNWSLMGVTGSWLQSEVIFPENNLWFLFIGFSANEKKWKRGQ</sequence>
<reference evidence="3 4" key="1">
    <citation type="submission" date="2023-10" db="EMBL/GenBank/DDBJ databases">
        <title>Chromosome-scale genome assembly provides insights into flower coloration mechanisms of Canna indica.</title>
        <authorList>
            <person name="Li C."/>
        </authorList>
    </citation>
    <scope>NUCLEOTIDE SEQUENCE [LARGE SCALE GENOMIC DNA]</scope>
    <source>
        <tissue evidence="3">Flower</tissue>
    </source>
</reference>
<evidence type="ECO:0000313" key="3">
    <source>
        <dbReference type="EMBL" id="WOK95905.1"/>
    </source>
</evidence>
<dbReference type="PROSITE" id="PS51375">
    <property type="entry name" value="PPR"/>
    <property type="match status" value="2"/>
</dbReference>
<keyword evidence="4" id="KW-1185">Reference proteome</keyword>